<name>A0A2H0YRT2_9BACT</name>
<evidence type="ECO:0000256" key="5">
    <source>
        <dbReference type="ARBA" id="ARBA00022927"/>
    </source>
</evidence>
<evidence type="ECO:0000256" key="3">
    <source>
        <dbReference type="ARBA" id="ARBA00022475"/>
    </source>
</evidence>
<sequence>MANWLTNYFKESYEELKKVSWPTRKDTVRDTLVVIGVSLAVALFLGLLDIGLAFGLEKLIQR</sequence>
<dbReference type="AlphaFoldDB" id="A0A2H0YRT2"/>
<keyword evidence="2 9" id="KW-0813">Transport</keyword>
<dbReference type="GO" id="GO:0009306">
    <property type="term" value="P:protein secretion"/>
    <property type="evidence" value="ECO:0007669"/>
    <property type="project" value="UniProtKB-UniRule"/>
</dbReference>
<comment type="caution">
    <text evidence="10">The sequence shown here is derived from an EMBL/GenBank/DDBJ whole genome shotgun (WGS) entry which is preliminary data.</text>
</comment>
<keyword evidence="7 9" id="KW-0811">Translocation</keyword>
<feature type="transmembrane region" description="Helical" evidence="9">
    <location>
        <begin position="32"/>
        <end position="56"/>
    </location>
</feature>
<reference evidence="11" key="1">
    <citation type="submission" date="2017-09" db="EMBL/GenBank/DDBJ databases">
        <title>Depth-based differentiation of microbial function through sediment-hosted aquifers and enrichment of novel symbionts in the deep terrestrial subsurface.</title>
        <authorList>
            <person name="Probst A.J."/>
            <person name="Ladd B."/>
            <person name="Jarett J.K."/>
            <person name="Geller-Mcgrath D.E."/>
            <person name="Sieber C.M.K."/>
            <person name="Emerson J.B."/>
            <person name="Anantharaman K."/>
            <person name="Thomas B.C."/>
            <person name="Malmstrom R."/>
            <person name="Stieglmeier M."/>
            <person name="Klingl A."/>
            <person name="Woyke T."/>
            <person name="Ryan C.M."/>
            <person name="Banfield J.F."/>
        </authorList>
    </citation>
    <scope>NUCLEOTIDE SEQUENCE [LARGE SCALE GENOMIC DNA]</scope>
</reference>
<comment type="similarity">
    <text evidence="9">Belongs to the SecE/SEC61-gamma family.</text>
</comment>
<keyword evidence="6 9" id="KW-1133">Transmembrane helix</keyword>
<dbReference type="GO" id="GO:0008320">
    <property type="term" value="F:protein transmembrane transporter activity"/>
    <property type="evidence" value="ECO:0007669"/>
    <property type="project" value="UniProtKB-UniRule"/>
</dbReference>
<keyword evidence="4 9" id="KW-0812">Transmembrane</keyword>
<evidence type="ECO:0000256" key="1">
    <source>
        <dbReference type="ARBA" id="ARBA00004370"/>
    </source>
</evidence>
<protein>
    <recommendedName>
        <fullName evidence="9">Protein translocase subunit SecE</fullName>
    </recommendedName>
</protein>
<evidence type="ECO:0000313" key="10">
    <source>
        <dbReference type="EMBL" id="PIS40989.1"/>
    </source>
</evidence>
<evidence type="ECO:0000256" key="7">
    <source>
        <dbReference type="ARBA" id="ARBA00023010"/>
    </source>
</evidence>
<keyword evidence="3 9" id="KW-1003">Cell membrane</keyword>
<keyword evidence="8 9" id="KW-0472">Membrane</keyword>
<dbReference type="NCBIfam" id="TIGR00964">
    <property type="entry name" value="secE_bact"/>
    <property type="match status" value="1"/>
</dbReference>
<dbReference type="EMBL" id="PEXW01000011">
    <property type="protein sequence ID" value="PIS40989.1"/>
    <property type="molecule type" value="Genomic_DNA"/>
</dbReference>
<dbReference type="InterPro" id="IPR001901">
    <property type="entry name" value="Translocase_SecE/Sec61-g"/>
</dbReference>
<organism evidence="10 11">
    <name type="scientific">Candidatus Kerfeldbacteria bacterium CG08_land_8_20_14_0_20_43_14</name>
    <dbReference type="NCBI Taxonomy" id="2014246"/>
    <lineage>
        <taxon>Bacteria</taxon>
        <taxon>Candidatus Kerfeldiibacteriota</taxon>
    </lineage>
</organism>
<comment type="function">
    <text evidence="9">Essential subunit of the Sec protein translocation channel SecYEG. Clamps together the 2 halves of SecY. May contact the channel plug during translocation.</text>
</comment>
<dbReference type="GO" id="GO:0065002">
    <property type="term" value="P:intracellular protein transmembrane transport"/>
    <property type="evidence" value="ECO:0007669"/>
    <property type="project" value="UniProtKB-UniRule"/>
</dbReference>
<proteinExistence type="inferred from homology"/>
<dbReference type="HAMAP" id="MF_00422">
    <property type="entry name" value="SecE"/>
    <property type="match status" value="1"/>
</dbReference>
<dbReference type="PANTHER" id="PTHR33910:SF1">
    <property type="entry name" value="PROTEIN TRANSLOCASE SUBUNIT SECE"/>
    <property type="match status" value="1"/>
</dbReference>
<evidence type="ECO:0000256" key="2">
    <source>
        <dbReference type="ARBA" id="ARBA00022448"/>
    </source>
</evidence>
<keyword evidence="5 9" id="KW-0653">Protein transport</keyword>
<accession>A0A2H0YRT2</accession>
<evidence type="ECO:0000256" key="8">
    <source>
        <dbReference type="ARBA" id="ARBA00023136"/>
    </source>
</evidence>
<dbReference type="Proteomes" id="UP000236845">
    <property type="component" value="Unassembled WGS sequence"/>
</dbReference>
<dbReference type="Pfam" id="PF00584">
    <property type="entry name" value="SecE"/>
    <property type="match status" value="1"/>
</dbReference>
<comment type="subunit">
    <text evidence="9">Component of the Sec protein translocase complex. Heterotrimer consisting of SecY, SecE and SecG subunits. The heterotrimers can form oligomers, although 1 heterotrimer is thought to be able to translocate proteins. Interacts with the ribosome. Interacts with SecDF, and other proteins may be involved. Interacts with SecA.</text>
</comment>
<dbReference type="GO" id="GO:0005886">
    <property type="term" value="C:plasma membrane"/>
    <property type="evidence" value="ECO:0007669"/>
    <property type="project" value="UniProtKB-SubCell"/>
</dbReference>
<gene>
    <name evidence="9" type="primary">secE</name>
    <name evidence="10" type="ORF">COT26_00425</name>
</gene>
<dbReference type="GO" id="GO:0043952">
    <property type="term" value="P:protein transport by the Sec complex"/>
    <property type="evidence" value="ECO:0007669"/>
    <property type="project" value="UniProtKB-UniRule"/>
</dbReference>
<evidence type="ECO:0000313" key="11">
    <source>
        <dbReference type="Proteomes" id="UP000236845"/>
    </source>
</evidence>
<dbReference type="GO" id="GO:0006605">
    <property type="term" value="P:protein targeting"/>
    <property type="evidence" value="ECO:0007669"/>
    <property type="project" value="UniProtKB-UniRule"/>
</dbReference>
<dbReference type="InterPro" id="IPR005807">
    <property type="entry name" value="SecE_bac"/>
</dbReference>
<evidence type="ECO:0000256" key="9">
    <source>
        <dbReference type="HAMAP-Rule" id="MF_00422"/>
    </source>
</evidence>
<dbReference type="PANTHER" id="PTHR33910">
    <property type="entry name" value="PROTEIN TRANSLOCASE SUBUNIT SECE"/>
    <property type="match status" value="1"/>
</dbReference>
<comment type="subcellular location">
    <subcellularLocation>
        <location evidence="9">Cell membrane</location>
        <topology evidence="9">Single-pass membrane protein</topology>
    </subcellularLocation>
    <subcellularLocation>
        <location evidence="1">Membrane</location>
    </subcellularLocation>
</comment>
<evidence type="ECO:0000256" key="4">
    <source>
        <dbReference type="ARBA" id="ARBA00022692"/>
    </source>
</evidence>
<evidence type="ECO:0000256" key="6">
    <source>
        <dbReference type="ARBA" id="ARBA00022989"/>
    </source>
</evidence>
<dbReference type="InterPro" id="IPR038379">
    <property type="entry name" value="SecE_sf"/>
</dbReference>
<dbReference type="Gene3D" id="1.20.5.1030">
    <property type="entry name" value="Preprotein translocase secy subunit"/>
    <property type="match status" value="1"/>
</dbReference>